<protein>
    <submittedName>
        <fullName evidence="2">Uncharacterized protein</fullName>
    </submittedName>
</protein>
<feature type="region of interest" description="Disordered" evidence="1">
    <location>
        <begin position="88"/>
        <end position="132"/>
    </location>
</feature>
<evidence type="ECO:0000313" key="2">
    <source>
        <dbReference type="EMBL" id="KAK3607381.1"/>
    </source>
</evidence>
<organism evidence="2 3">
    <name type="scientific">Potamilus streckersoni</name>
    <dbReference type="NCBI Taxonomy" id="2493646"/>
    <lineage>
        <taxon>Eukaryota</taxon>
        <taxon>Metazoa</taxon>
        <taxon>Spiralia</taxon>
        <taxon>Lophotrochozoa</taxon>
        <taxon>Mollusca</taxon>
        <taxon>Bivalvia</taxon>
        <taxon>Autobranchia</taxon>
        <taxon>Heteroconchia</taxon>
        <taxon>Palaeoheterodonta</taxon>
        <taxon>Unionida</taxon>
        <taxon>Unionoidea</taxon>
        <taxon>Unionidae</taxon>
        <taxon>Ambleminae</taxon>
        <taxon>Lampsilini</taxon>
        <taxon>Potamilus</taxon>
    </lineage>
</organism>
<feature type="compositionally biased region" description="Polar residues" evidence="1">
    <location>
        <begin position="97"/>
        <end position="110"/>
    </location>
</feature>
<gene>
    <name evidence="2" type="ORF">CHS0354_022541</name>
</gene>
<evidence type="ECO:0000256" key="1">
    <source>
        <dbReference type="SAM" id="MobiDB-lite"/>
    </source>
</evidence>
<dbReference type="Proteomes" id="UP001195483">
    <property type="component" value="Unassembled WGS sequence"/>
</dbReference>
<dbReference type="EMBL" id="JAEAOA010001366">
    <property type="protein sequence ID" value="KAK3607381.1"/>
    <property type="molecule type" value="Genomic_DNA"/>
</dbReference>
<accession>A0AAE0WAF7</accession>
<comment type="caution">
    <text evidence="2">The sequence shown here is derived from an EMBL/GenBank/DDBJ whole genome shotgun (WGS) entry which is preliminary data.</text>
</comment>
<reference evidence="2" key="1">
    <citation type="journal article" date="2021" name="Genome Biol. Evol.">
        <title>A High-Quality Reference Genome for a Parasitic Bivalve with Doubly Uniparental Inheritance (Bivalvia: Unionida).</title>
        <authorList>
            <person name="Smith C.H."/>
        </authorList>
    </citation>
    <scope>NUCLEOTIDE SEQUENCE</scope>
    <source>
        <strain evidence="2">CHS0354</strain>
    </source>
</reference>
<evidence type="ECO:0000313" key="3">
    <source>
        <dbReference type="Proteomes" id="UP001195483"/>
    </source>
</evidence>
<reference evidence="2" key="3">
    <citation type="submission" date="2023-05" db="EMBL/GenBank/DDBJ databases">
        <authorList>
            <person name="Smith C.H."/>
        </authorList>
    </citation>
    <scope>NUCLEOTIDE SEQUENCE</scope>
    <source>
        <strain evidence="2">CHS0354</strain>
        <tissue evidence="2">Mantle</tissue>
    </source>
</reference>
<reference evidence="2" key="2">
    <citation type="journal article" date="2021" name="Genome Biol. Evol.">
        <title>Developing a high-quality reference genome for a parasitic bivalve with doubly uniparental inheritance (Bivalvia: Unionida).</title>
        <authorList>
            <person name="Smith C.H."/>
        </authorList>
    </citation>
    <scope>NUCLEOTIDE SEQUENCE</scope>
    <source>
        <strain evidence="2">CHS0354</strain>
        <tissue evidence="2">Mantle</tissue>
    </source>
</reference>
<sequence>MAHSVTYQSIVNNNIRNLYSGVQTKVQRRTQTIYPFKRLHDEQKQSSDRFNGNLYEYSIKYKVRLPKAPAFRILSQEEVHEIVHRLSKPNFRRSQHQLESSQPETGTVSQKLKGLPISNNLGSSKLPSSEKSYSKSNLEAITNRVSKATVASDIRAKMRKNVDTPLPELNICWKVQKPVHLRYKLRNSRIPKLPPIIFIDKTQNSMDS</sequence>
<feature type="compositionally biased region" description="Low complexity" evidence="1">
    <location>
        <begin position="123"/>
        <end position="132"/>
    </location>
</feature>
<name>A0AAE0WAF7_9BIVA</name>
<dbReference type="AlphaFoldDB" id="A0AAE0WAF7"/>
<keyword evidence="3" id="KW-1185">Reference proteome</keyword>
<proteinExistence type="predicted"/>